<protein>
    <submittedName>
        <fullName evidence="6">Helix-turn-helix domain-containing protein</fullName>
    </submittedName>
</protein>
<dbReference type="InterPro" id="IPR036271">
    <property type="entry name" value="Tet_transcr_reg_TetR-rel_C_sf"/>
</dbReference>
<name>A0ABV3DS83_9ACTN</name>
<accession>A0ABV3DS83</accession>
<keyword evidence="1" id="KW-0805">Transcription regulation</keyword>
<proteinExistence type="predicted"/>
<reference evidence="6 7" key="1">
    <citation type="submission" date="2024-06" db="EMBL/GenBank/DDBJ databases">
        <title>The Natural Products Discovery Center: Release of the First 8490 Sequenced Strains for Exploring Actinobacteria Biosynthetic Diversity.</title>
        <authorList>
            <person name="Kalkreuter E."/>
            <person name="Kautsar S.A."/>
            <person name="Yang D."/>
            <person name="Bader C.D."/>
            <person name="Teijaro C.N."/>
            <person name="Fluegel L."/>
            <person name="Davis C.M."/>
            <person name="Simpson J.R."/>
            <person name="Lauterbach L."/>
            <person name="Steele A.D."/>
            <person name="Gui C."/>
            <person name="Meng S."/>
            <person name="Li G."/>
            <person name="Viehrig K."/>
            <person name="Ye F."/>
            <person name="Su P."/>
            <person name="Kiefer A.F."/>
            <person name="Nichols A."/>
            <person name="Cepeda A.J."/>
            <person name="Yan W."/>
            <person name="Fan B."/>
            <person name="Jiang Y."/>
            <person name="Adhikari A."/>
            <person name="Zheng C.-J."/>
            <person name="Schuster L."/>
            <person name="Cowan T.M."/>
            <person name="Smanski M.J."/>
            <person name="Chevrette M.G."/>
            <person name="De Carvalho L.P.S."/>
            <person name="Shen B."/>
        </authorList>
    </citation>
    <scope>NUCLEOTIDE SEQUENCE [LARGE SCALE GENOMIC DNA]</scope>
    <source>
        <strain evidence="6 7">NPDC048946</strain>
    </source>
</reference>
<comment type="caution">
    <text evidence="6">The sequence shown here is derived from an EMBL/GenBank/DDBJ whole genome shotgun (WGS) entry which is preliminary data.</text>
</comment>
<feature type="domain" description="HTH tetR-type" evidence="5">
    <location>
        <begin position="18"/>
        <end position="77"/>
    </location>
</feature>
<dbReference type="InterPro" id="IPR018062">
    <property type="entry name" value="HTH_AraC-typ_CS"/>
</dbReference>
<dbReference type="InterPro" id="IPR049445">
    <property type="entry name" value="TetR_SbtR-like_C"/>
</dbReference>
<dbReference type="PROSITE" id="PS00041">
    <property type="entry name" value="HTH_ARAC_FAMILY_1"/>
    <property type="match status" value="1"/>
</dbReference>
<evidence type="ECO:0000256" key="4">
    <source>
        <dbReference type="PROSITE-ProRule" id="PRU00335"/>
    </source>
</evidence>
<dbReference type="PROSITE" id="PS50977">
    <property type="entry name" value="HTH_TETR_2"/>
    <property type="match status" value="1"/>
</dbReference>
<dbReference type="PRINTS" id="PR00455">
    <property type="entry name" value="HTHTETR"/>
</dbReference>
<keyword evidence="7" id="KW-1185">Reference proteome</keyword>
<feature type="DNA-binding region" description="H-T-H motif" evidence="4">
    <location>
        <begin position="40"/>
        <end position="59"/>
    </location>
</feature>
<dbReference type="InterPro" id="IPR009057">
    <property type="entry name" value="Homeodomain-like_sf"/>
</dbReference>
<sequence>MAKTGRTATPAGQRADARLNRERIVAAAREVFAEDGPDASLNEIARRAGVGPGTLYRHFPNRRALAAAVVVERVEILVAHADRLLATDVTDVTDAAHARGSVHAPDAAHVAAHAGAADPAAAAAAAAADAALVEWFRAFLAHARLHQGTAVAAMAEESADGEADGLGVDCHRLITDAAAALLARAQRTGAARPDVASDDLVQLVVGIALSAGLGGDDEQPERLLALVLDGVRGR</sequence>
<evidence type="ECO:0000313" key="7">
    <source>
        <dbReference type="Proteomes" id="UP001551482"/>
    </source>
</evidence>
<keyword evidence="2 4" id="KW-0238">DNA-binding</keyword>
<dbReference type="PANTHER" id="PTHR30055">
    <property type="entry name" value="HTH-TYPE TRANSCRIPTIONAL REGULATOR RUTR"/>
    <property type="match status" value="1"/>
</dbReference>
<dbReference type="Proteomes" id="UP001551482">
    <property type="component" value="Unassembled WGS sequence"/>
</dbReference>
<dbReference type="RefSeq" id="WP_358360103.1">
    <property type="nucleotide sequence ID" value="NZ_JBEZFP010000098.1"/>
</dbReference>
<dbReference type="InterPro" id="IPR050109">
    <property type="entry name" value="HTH-type_TetR-like_transc_reg"/>
</dbReference>
<gene>
    <name evidence="6" type="ORF">AB0C36_30070</name>
</gene>
<dbReference type="Gene3D" id="1.10.357.10">
    <property type="entry name" value="Tetracycline Repressor, domain 2"/>
    <property type="match status" value="2"/>
</dbReference>
<dbReference type="Pfam" id="PF21597">
    <property type="entry name" value="TetR_C_43"/>
    <property type="match status" value="1"/>
</dbReference>
<dbReference type="InterPro" id="IPR001647">
    <property type="entry name" value="HTH_TetR"/>
</dbReference>
<dbReference type="PANTHER" id="PTHR30055:SF234">
    <property type="entry name" value="HTH-TYPE TRANSCRIPTIONAL REGULATOR BETI"/>
    <property type="match status" value="1"/>
</dbReference>
<evidence type="ECO:0000313" key="6">
    <source>
        <dbReference type="EMBL" id="MEU8137749.1"/>
    </source>
</evidence>
<dbReference type="SUPFAM" id="SSF46689">
    <property type="entry name" value="Homeodomain-like"/>
    <property type="match status" value="1"/>
</dbReference>
<organism evidence="6 7">
    <name type="scientific">Streptodolium elevatio</name>
    <dbReference type="NCBI Taxonomy" id="3157996"/>
    <lineage>
        <taxon>Bacteria</taxon>
        <taxon>Bacillati</taxon>
        <taxon>Actinomycetota</taxon>
        <taxon>Actinomycetes</taxon>
        <taxon>Kitasatosporales</taxon>
        <taxon>Streptomycetaceae</taxon>
        <taxon>Streptodolium</taxon>
    </lineage>
</organism>
<evidence type="ECO:0000256" key="1">
    <source>
        <dbReference type="ARBA" id="ARBA00023015"/>
    </source>
</evidence>
<dbReference type="EMBL" id="JBEZFP010000098">
    <property type="protein sequence ID" value="MEU8137749.1"/>
    <property type="molecule type" value="Genomic_DNA"/>
</dbReference>
<evidence type="ECO:0000259" key="5">
    <source>
        <dbReference type="PROSITE" id="PS50977"/>
    </source>
</evidence>
<evidence type="ECO:0000256" key="3">
    <source>
        <dbReference type="ARBA" id="ARBA00023163"/>
    </source>
</evidence>
<keyword evidence="3" id="KW-0804">Transcription</keyword>
<evidence type="ECO:0000256" key="2">
    <source>
        <dbReference type="ARBA" id="ARBA00023125"/>
    </source>
</evidence>
<dbReference type="SUPFAM" id="SSF48498">
    <property type="entry name" value="Tetracyclin repressor-like, C-terminal domain"/>
    <property type="match status" value="1"/>
</dbReference>
<dbReference type="Pfam" id="PF00440">
    <property type="entry name" value="TetR_N"/>
    <property type="match status" value="1"/>
</dbReference>